<dbReference type="AlphaFoldDB" id="A0A9X3UIY3"/>
<dbReference type="GO" id="GO:0005524">
    <property type="term" value="F:ATP binding"/>
    <property type="evidence" value="ECO:0007669"/>
    <property type="project" value="UniProtKB-KW"/>
</dbReference>
<feature type="transmembrane region" description="Helical" evidence="12">
    <location>
        <begin position="37"/>
        <end position="60"/>
    </location>
</feature>
<dbReference type="RefSeq" id="WP_267990760.1">
    <property type="nucleotide sequence ID" value="NZ_JAPJZI010000001.1"/>
</dbReference>
<dbReference type="Pfam" id="PF02518">
    <property type="entry name" value="HATPase_c"/>
    <property type="match status" value="1"/>
</dbReference>
<evidence type="ECO:0000313" key="15">
    <source>
        <dbReference type="Proteomes" id="UP001151234"/>
    </source>
</evidence>
<organism evidence="14 15">
    <name type="scientific">Hoeflea prorocentri</name>
    <dbReference type="NCBI Taxonomy" id="1922333"/>
    <lineage>
        <taxon>Bacteria</taxon>
        <taxon>Pseudomonadati</taxon>
        <taxon>Pseudomonadota</taxon>
        <taxon>Alphaproteobacteria</taxon>
        <taxon>Hyphomicrobiales</taxon>
        <taxon>Rhizobiaceae</taxon>
        <taxon>Hoeflea</taxon>
    </lineage>
</organism>
<evidence type="ECO:0000256" key="11">
    <source>
        <dbReference type="ARBA" id="ARBA00023136"/>
    </source>
</evidence>
<dbReference type="FunFam" id="3.30.565.10:FF:000023">
    <property type="entry name" value="PAS domain-containing sensor histidine kinase"/>
    <property type="match status" value="1"/>
</dbReference>
<keyword evidence="8 14" id="KW-0418">Kinase</keyword>
<dbReference type="InterPro" id="IPR036097">
    <property type="entry name" value="HisK_dim/P_sf"/>
</dbReference>
<dbReference type="PANTHER" id="PTHR43711:SF26">
    <property type="entry name" value="SENSOR HISTIDINE KINASE RCSC"/>
    <property type="match status" value="1"/>
</dbReference>
<name>A0A9X3UIY3_9HYPH</name>
<dbReference type="CDD" id="cd00082">
    <property type="entry name" value="HisKA"/>
    <property type="match status" value="1"/>
</dbReference>
<reference evidence="14" key="1">
    <citation type="submission" date="2022-11" db="EMBL/GenBank/DDBJ databases">
        <title>Draft genome sequence of Hoeflea poritis E7-10 and Hoeflea prorocentri PM5-8, separated from scleractinian coral Porites lutea and marine dinoflagellate.</title>
        <authorList>
            <person name="Zhang G."/>
            <person name="Wei Q."/>
            <person name="Cai L."/>
        </authorList>
    </citation>
    <scope>NUCLEOTIDE SEQUENCE</scope>
    <source>
        <strain evidence="14">PM5-8</strain>
    </source>
</reference>
<dbReference type="SMART" id="SM00387">
    <property type="entry name" value="HATPase_c"/>
    <property type="match status" value="1"/>
</dbReference>
<dbReference type="Gene3D" id="1.10.287.130">
    <property type="match status" value="1"/>
</dbReference>
<feature type="transmembrane region" description="Helical" evidence="12">
    <location>
        <begin position="66"/>
        <end position="87"/>
    </location>
</feature>
<keyword evidence="15" id="KW-1185">Reference proteome</keyword>
<evidence type="ECO:0000256" key="12">
    <source>
        <dbReference type="SAM" id="Phobius"/>
    </source>
</evidence>
<proteinExistence type="predicted"/>
<keyword evidence="11 12" id="KW-0472">Membrane</keyword>
<dbReference type="GO" id="GO:0000155">
    <property type="term" value="F:phosphorelay sensor kinase activity"/>
    <property type="evidence" value="ECO:0007669"/>
    <property type="project" value="InterPro"/>
</dbReference>
<accession>A0A9X3UIY3</accession>
<dbReference type="InterPro" id="IPR003661">
    <property type="entry name" value="HisK_dim/P_dom"/>
</dbReference>
<evidence type="ECO:0000313" key="14">
    <source>
        <dbReference type="EMBL" id="MDA5399319.1"/>
    </source>
</evidence>
<dbReference type="PRINTS" id="PR00344">
    <property type="entry name" value="BCTRLSENSOR"/>
</dbReference>
<keyword evidence="4" id="KW-1003">Cell membrane</keyword>
<keyword evidence="6" id="KW-0808">Transferase</keyword>
<dbReference type="CDD" id="cd16922">
    <property type="entry name" value="HATPase_EvgS-ArcB-TorS-like"/>
    <property type="match status" value="1"/>
</dbReference>
<dbReference type="InterPro" id="IPR004358">
    <property type="entry name" value="Sig_transdc_His_kin-like_C"/>
</dbReference>
<evidence type="ECO:0000256" key="1">
    <source>
        <dbReference type="ARBA" id="ARBA00000085"/>
    </source>
</evidence>
<dbReference type="PANTHER" id="PTHR43711">
    <property type="entry name" value="TWO-COMPONENT HISTIDINE KINASE"/>
    <property type="match status" value="1"/>
</dbReference>
<gene>
    <name evidence="14" type="ORF">OQ273_12110</name>
</gene>
<dbReference type="SUPFAM" id="SSF47384">
    <property type="entry name" value="Homodimeric domain of signal transducing histidine kinase"/>
    <property type="match status" value="1"/>
</dbReference>
<keyword evidence="5" id="KW-0597">Phosphoprotein</keyword>
<dbReference type="EC" id="2.7.13.3" evidence="3"/>
<keyword evidence="12" id="KW-1133">Transmembrane helix</keyword>
<keyword evidence="9" id="KW-0067">ATP-binding</keyword>
<evidence type="ECO:0000256" key="2">
    <source>
        <dbReference type="ARBA" id="ARBA00004236"/>
    </source>
</evidence>
<dbReference type="SMART" id="SM00388">
    <property type="entry name" value="HisKA"/>
    <property type="match status" value="1"/>
</dbReference>
<keyword evidence="12" id="KW-0812">Transmembrane</keyword>
<dbReference type="Proteomes" id="UP001151234">
    <property type="component" value="Unassembled WGS sequence"/>
</dbReference>
<protein>
    <recommendedName>
        <fullName evidence="3">histidine kinase</fullName>
        <ecNumber evidence="3">2.7.13.3</ecNumber>
    </recommendedName>
</protein>
<evidence type="ECO:0000256" key="7">
    <source>
        <dbReference type="ARBA" id="ARBA00022741"/>
    </source>
</evidence>
<evidence type="ECO:0000256" key="4">
    <source>
        <dbReference type="ARBA" id="ARBA00022475"/>
    </source>
</evidence>
<comment type="caution">
    <text evidence="14">The sequence shown here is derived from an EMBL/GenBank/DDBJ whole genome shotgun (WGS) entry which is preliminary data.</text>
</comment>
<dbReference type="InterPro" id="IPR050736">
    <property type="entry name" value="Sensor_HK_Regulatory"/>
</dbReference>
<dbReference type="EMBL" id="JAPJZI010000001">
    <property type="protein sequence ID" value="MDA5399319.1"/>
    <property type="molecule type" value="Genomic_DNA"/>
</dbReference>
<dbReference type="InterPro" id="IPR003594">
    <property type="entry name" value="HATPase_dom"/>
</dbReference>
<evidence type="ECO:0000256" key="6">
    <source>
        <dbReference type="ARBA" id="ARBA00022679"/>
    </source>
</evidence>
<evidence type="ECO:0000256" key="5">
    <source>
        <dbReference type="ARBA" id="ARBA00022553"/>
    </source>
</evidence>
<dbReference type="PROSITE" id="PS50109">
    <property type="entry name" value="HIS_KIN"/>
    <property type="match status" value="1"/>
</dbReference>
<dbReference type="Pfam" id="PF00512">
    <property type="entry name" value="HisKA"/>
    <property type="match status" value="1"/>
</dbReference>
<evidence type="ECO:0000256" key="8">
    <source>
        <dbReference type="ARBA" id="ARBA00022777"/>
    </source>
</evidence>
<comment type="subcellular location">
    <subcellularLocation>
        <location evidence="2">Cell membrane</location>
    </subcellularLocation>
</comment>
<feature type="transmembrane region" description="Helical" evidence="12">
    <location>
        <begin position="94"/>
        <end position="119"/>
    </location>
</feature>
<dbReference type="GO" id="GO:0005886">
    <property type="term" value="C:plasma membrane"/>
    <property type="evidence" value="ECO:0007669"/>
    <property type="project" value="UniProtKB-SubCell"/>
</dbReference>
<evidence type="ECO:0000259" key="13">
    <source>
        <dbReference type="PROSITE" id="PS50109"/>
    </source>
</evidence>
<feature type="domain" description="Histidine kinase" evidence="13">
    <location>
        <begin position="354"/>
        <end position="574"/>
    </location>
</feature>
<feature type="transmembrane region" description="Helical" evidence="12">
    <location>
        <begin position="139"/>
        <end position="160"/>
    </location>
</feature>
<dbReference type="InterPro" id="IPR036890">
    <property type="entry name" value="HATPase_C_sf"/>
</dbReference>
<keyword evidence="7" id="KW-0547">Nucleotide-binding</keyword>
<feature type="transmembrane region" description="Helical" evidence="12">
    <location>
        <begin position="172"/>
        <end position="193"/>
    </location>
</feature>
<dbReference type="SUPFAM" id="SSF55874">
    <property type="entry name" value="ATPase domain of HSP90 chaperone/DNA topoisomerase II/histidine kinase"/>
    <property type="match status" value="1"/>
</dbReference>
<keyword evidence="10" id="KW-0902">Two-component regulatory system</keyword>
<sequence>MKRYFSSGLELVSDGLVTNWVHRDVVDEQERAVQSRLIGFLVVAGAVLASVFPFSLIPAFGAGELAAPLLILAATSLVLAGIVVHTGRRRVVEILALVAGSSALSAAAAASGGLASTLMPLALLAPAEAYRIRQDRPSIYTGFAALALIVGSVGLTQAFYPGLGAERAFGTDIGSVAVISALGIYGLLFAIGLQRGDVGKQDNVTPEPEVRDDILSRLPGLISFHNERADVVALAGASKTAMLERIGDVLGRGFIEHMHVSDRISFLQAVDDLRTGCSMRTVRVRLRRPAEGQEQDQFLHLSVHMIADRQGGVYNGFVAQAMDIGGDLEMRRAFARKVEEAETANEAKTRFLAAVSHELRTPLNAILGFSDLLSGEYLGDSLNPQQREYVELIRDSGQHLLAVINSMLDLSKIEAGRYELNLETFNVKEAMDTCEAMLSRQADSKGIVLTARVAKGQKQITACRRALQQILINLMANAIKFTEEGGIVTVDVAETNGRIVIDVSDTGIGISDADLERIGSPFVQVESELARQYEGTGLGLSLVKGLVALHGGDFAIKSAIGVGTTVTVNLPVSGPGTLTGDDKAADMRAVEFPPRLTANNKDGLEIMHDDKAKTA</sequence>
<dbReference type="InterPro" id="IPR005467">
    <property type="entry name" value="His_kinase_dom"/>
</dbReference>
<dbReference type="Gene3D" id="3.30.565.10">
    <property type="entry name" value="Histidine kinase-like ATPase, C-terminal domain"/>
    <property type="match status" value="1"/>
</dbReference>
<evidence type="ECO:0000256" key="10">
    <source>
        <dbReference type="ARBA" id="ARBA00023012"/>
    </source>
</evidence>
<comment type="catalytic activity">
    <reaction evidence="1">
        <text>ATP + protein L-histidine = ADP + protein N-phospho-L-histidine.</text>
        <dbReference type="EC" id="2.7.13.3"/>
    </reaction>
</comment>
<evidence type="ECO:0000256" key="3">
    <source>
        <dbReference type="ARBA" id="ARBA00012438"/>
    </source>
</evidence>
<evidence type="ECO:0000256" key="9">
    <source>
        <dbReference type="ARBA" id="ARBA00022840"/>
    </source>
</evidence>